<gene>
    <name evidence="2" type="ORF">Cboi02_000652300</name>
</gene>
<organism evidence="2 3">
    <name type="scientific">Candida boidinii</name>
    <name type="common">Yeast</name>
    <dbReference type="NCBI Taxonomy" id="5477"/>
    <lineage>
        <taxon>Eukaryota</taxon>
        <taxon>Fungi</taxon>
        <taxon>Dikarya</taxon>
        <taxon>Ascomycota</taxon>
        <taxon>Saccharomycotina</taxon>
        <taxon>Pichiomycetes</taxon>
        <taxon>Pichiales</taxon>
        <taxon>Pichiaceae</taxon>
        <taxon>Ogataea</taxon>
        <taxon>Ogataea/Candida clade</taxon>
    </lineage>
</organism>
<dbReference type="InterPro" id="IPR011989">
    <property type="entry name" value="ARM-like"/>
</dbReference>
<feature type="compositionally biased region" description="Low complexity" evidence="1">
    <location>
        <begin position="188"/>
        <end position="200"/>
    </location>
</feature>
<dbReference type="Gene3D" id="1.25.10.10">
    <property type="entry name" value="Leucine-rich Repeat Variant"/>
    <property type="match status" value="1"/>
</dbReference>
<name>A0A9W6WKU2_CANBO</name>
<dbReference type="GO" id="GO:1990304">
    <property type="term" value="C:MUB1-RAD6-UBR2 ubiquitin ligase complex"/>
    <property type="evidence" value="ECO:0007669"/>
    <property type="project" value="TreeGrafter"/>
</dbReference>
<reference evidence="2" key="1">
    <citation type="submission" date="2023-04" db="EMBL/GenBank/DDBJ databases">
        <title>Candida boidinii NBRC 10035.</title>
        <authorList>
            <person name="Ichikawa N."/>
            <person name="Sato H."/>
            <person name="Tonouchi N."/>
        </authorList>
    </citation>
    <scope>NUCLEOTIDE SEQUENCE</scope>
    <source>
        <strain evidence="2">NBRC 10035</strain>
    </source>
</reference>
<evidence type="ECO:0000313" key="3">
    <source>
        <dbReference type="Proteomes" id="UP001165120"/>
    </source>
</evidence>
<dbReference type="GO" id="GO:0007163">
    <property type="term" value="P:establishment or maintenance of cell polarity"/>
    <property type="evidence" value="ECO:0007669"/>
    <property type="project" value="TreeGrafter"/>
</dbReference>
<proteinExistence type="predicted"/>
<sequence>MRESNYKVVSANKAAVSITSTLYDRRALDCSEDKPLINSLNHLTFLASSSAKVREALASDGGLERLIVILHECKNPKNVKEQCLAAWKWILAFQCLVLVGTRGTEKIRKRVVEAGIIPVIATILDNYILSTKSTWMQKINSKPQEINQSLKNPHLLSSSHVHNISRQQQTNNTNNNYNTTTAHREIQPTPSSITPTSTTPTPTPAPPSNQTIDQDIQEIFRNTRMLMQQANDTIQQTQEVIQNINNDNSNIRQTTDSNSNSNLNNIDGEAMDSSNDTPMATEVNDTEDLETIKLENSESEIPKSNNNLSANSTNNTSNSINSNSNNTKNNCKSNQKWLGDGHKLFKSVLLLHFLNKMNTTDDLTSINKELKDNYSLLMDDGPFATQLLNSLETFNILHLNLENENSQTVC</sequence>
<evidence type="ECO:0000256" key="1">
    <source>
        <dbReference type="SAM" id="MobiDB-lite"/>
    </source>
</evidence>
<accession>A0A9W6WKU2</accession>
<dbReference type="InterPro" id="IPR051664">
    <property type="entry name" value="MYND-type_zinc_finger"/>
</dbReference>
<comment type="caution">
    <text evidence="2">The sequence shown here is derived from an EMBL/GenBank/DDBJ whole genome shotgun (WGS) entry which is preliminary data.</text>
</comment>
<dbReference type="PANTHER" id="PTHR47442:SF1">
    <property type="entry name" value="MYND-TYPE ZINC FINGER PROTEIN MUB1"/>
    <property type="match status" value="1"/>
</dbReference>
<dbReference type="InterPro" id="IPR016024">
    <property type="entry name" value="ARM-type_fold"/>
</dbReference>
<dbReference type="AlphaFoldDB" id="A0A9W6WKU2"/>
<dbReference type="SUPFAM" id="SSF48371">
    <property type="entry name" value="ARM repeat"/>
    <property type="match status" value="1"/>
</dbReference>
<protein>
    <submittedName>
        <fullName evidence="2">Unnamed protein product</fullName>
    </submittedName>
</protein>
<feature type="compositionally biased region" description="Low complexity" evidence="1">
    <location>
        <begin position="303"/>
        <end position="333"/>
    </location>
</feature>
<feature type="region of interest" description="Disordered" evidence="1">
    <location>
        <begin position="248"/>
        <end position="333"/>
    </location>
</feature>
<dbReference type="Proteomes" id="UP001165120">
    <property type="component" value="Unassembled WGS sequence"/>
</dbReference>
<keyword evidence="3" id="KW-1185">Reference proteome</keyword>
<dbReference type="GO" id="GO:0006511">
    <property type="term" value="P:ubiquitin-dependent protein catabolic process"/>
    <property type="evidence" value="ECO:0007669"/>
    <property type="project" value="TreeGrafter"/>
</dbReference>
<dbReference type="PANTHER" id="PTHR47442">
    <property type="entry name" value="MYND-TYPE ZINC FINGER PROTEIN MUB1"/>
    <property type="match status" value="1"/>
</dbReference>
<feature type="region of interest" description="Disordered" evidence="1">
    <location>
        <begin position="165"/>
        <end position="211"/>
    </location>
</feature>
<evidence type="ECO:0000313" key="2">
    <source>
        <dbReference type="EMBL" id="GME81076.1"/>
    </source>
</evidence>
<feature type="compositionally biased region" description="Low complexity" evidence="1">
    <location>
        <begin position="167"/>
        <end position="181"/>
    </location>
</feature>
<dbReference type="EMBL" id="BSXN01004343">
    <property type="protein sequence ID" value="GME81076.1"/>
    <property type="molecule type" value="Genomic_DNA"/>
</dbReference>